<evidence type="ECO:0000256" key="5">
    <source>
        <dbReference type="ARBA" id="ARBA00022643"/>
    </source>
</evidence>
<evidence type="ECO:0000256" key="6">
    <source>
        <dbReference type="ARBA" id="ARBA00022723"/>
    </source>
</evidence>
<evidence type="ECO:0000259" key="10">
    <source>
        <dbReference type="Pfam" id="PF00724"/>
    </source>
</evidence>
<dbReference type="InterPro" id="IPR001155">
    <property type="entry name" value="OxRdtase_FMN_N"/>
</dbReference>
<keyword evidence="4" id="KW-0285">Flavoprotein</keyword>
<comment type="similarity">
    <text evidence="3">In the N-terminal section; belongs to the NADH:flavin oxidoreductase/NADH oxidase family.</text>
</comment>
<dbReference type="GO" id="GO:0010181">
    <property type="term" value="F:FMN binding"/>
    <property type="evidence" value="ECO:0007669"/>
    <property type="project" value="InterPro"/>
</dbReference>
<dbReference type="InterPro" id="IPR051793">
    <property type="entry name" value="NADH:flavin_oxidoreductase"/>
</dbReference>
<dbReference type="Pfam" id="PF07992">
    <property type="entry name" value="Pyr_redox_2"/>
    <property type="match status" value="1"/>
</dbReference>
<gene>
    <name evidence="12" type="ORF">HNQ57_000482</name>
</gene>
<feature type="domain" description="FAD/NAD(P)-binding" evidence="11">
    <location>
        <begin position="417"/>
        <end position="685"/>
    </location>
</feature>
<evidence type="ECO:0000256" key="8">
    <source>
        <dbReference type="ARBA" id="ARBA00023004"/>
    </source>
</evidence>
<organism evidence="12 13">
    <name type="scientific">Zhongshania antarctica</name>
    <dbReference type="NCBI Taxonomy" id="641702"/>
    <lineage>
        <taxon>Bacteria</taxon>
        <taxon>Pseudomonadati</taxon>
        <taxon>Pseudomonadota</taxon>
        <taxon>Gammaproteobacteria</taxon>
        <taxon>Cellvibrionales</taxon>
        <taxon>Spongiibacteraceae</taxon>
        <taxon>Zhongshania</taxon>
    </lineage>
</organism>
<keyword evidence="8" id="KW-0408">Iron</keyword>
<dbReference type="PRINTS" id="PR00411">
    <property type="entry name" value="PNDRDTASEI"/>
</dbReference>
<dbReference type="PRINTS" id="PR00368">
    <property type="entry name" value="FADPNR"/>
</dbReference>
<dbReference type="Gene3D" id="3.50.50.60">
    <property type="entry name" value="FAD/NAD(P)-binding domain"/>
    <property type="match status" value="2"/>
</dbReference>
<sequence length="712" mass="76368">MIKAKELRECHHPKLMSGAAIGQMELRNRTVLAAMGTEFILDDGSICERAMAYYEARAAGGVGMIVLETSSVAWPFGMSMPKMLGLSKDEFLPGLSELAQRVQKHDCRIAAQLNHSGKVSAFDVAEGREILVPSRPKPAANDMGEGLTMAEMANFVRSAGPDGKGPRYKEMDQQDIDWVVGCFASAARLVADAGFDGVEIHAGHGYLLSSYLSPYANRRDDNYGGSLENRARLLLEVVAAIKAAVGDEFPIMVRIDAHEYRTEGGITIADAVAVSKMLEAAGCHAINVSAYSNNSAIGFTEGPLVHEPGGYIGFAKAVKAAIGIPVIAVGRIEPDVAERHIAAGDFDFLAMGRKLLADPELPNKLRDGRQSDVRPCIYCYICVSQIFINQPLRCAVNPAVGHENTLGQIIPADTPRRILVVGGGPGGMEAARVLALRGHQVQLWEGDSVLGGTLRVAALAYEPNSHLLTYLKNAIAELPIAVSLNKMASIESIKAAGVDAVVLATGAKRSAPLIAGKDLPHVLDGEQLRDMLFAGRAQGKLTWYHRVMLRLSHMLGLSRNIDVLRKLSHVYMPLGKKVCIIGGGLVGLEVAELLAERGRQVTVLEAGRDLGSELSVVRRWRVLHDLKSHGVDLRRGASVSEITAGSVCYTQGENHGELDVDNVIIALGAEPDTSILSQLSAINIEAHNIGDSADISYIDGAMRTARELAVRL</sequence>
<dbReference type="Gene3D" id="3.40.50.720">
    <property type="entry name" value="NAD(P)-binding Rossmann-like Domain"/>
    <property type="match status" value="1"/>
</dbReference>
<dbReference type="EC" id="1.3.1.34" evidence="12"/>
<dbReference type="AlphaFoldDB" id="A0A840R0S6"/>
<dbReference type="Proteomes" id="UP000536640">
    <property type="component" value="Unassembled WGS sequence"/>
</dbReference>
<dbReference type="Gene3D" id="3.20.20.70">
    <property type="entry name" value="Aldolase class I"/>
    <property type="match status" value="1"/>
</dbReference>
<dbReference type="GO" id="GO:0046872">
    <property type="term" value="F:metal ion binding"/>
    <property type="evidence" value="ECO:0007669"/>
    <property type="project" value="UniProtKB-KW"/>
</dbReference>
<reference evidence="12 13" key="1">
    <citation type="submission" date="2020-08" db="EMBL/GenBank/DDBJ databases">
        <title>Genomic Encyclopedia of Type Strains, Phase IV (KMG-IV): sequencing the most valuable type-strain genomes for metagenomic binning, comparative biology and taxonomic classification.</title>
        <authorList>
            <person name="Goeker M."/>
        </authorList>
    </citation>
    <scope>NUCLEOTIDE SEQUENCE [LARGE SCALE GENOMIC DNA]</scope>
    <source>
        <strain evidence="12 13">DSM 25701</strain>
    </source>
</reference>
<keyword evidence="6" id="KW-0479">Metal-binding</keyword>
<dbReference type="InterPro" id="IPR036188">
    <property type="entry name" value="FAD/NAD-bd_sf"/>
</dbReference>
<dbReference type="Pfam" id="PF00724">
    <property type="entry name" value="Oxidored_FMN"/>
    <property type="match status" value="1"/>
</dbReference>
<accession>A0A840R0S6</accession>
<dbReference type="SUPFAM" id="SSF51395">
    <property type="entry name" value="FMN-linked oxidoreductases"/>
    <property type="match status" value="1"/>
</dbReference>
<evidence type="ECO:0000313" key="13">
    <source>
        <dbReference type="Proteomes" id="UP000536640"/>
    </source>
</evidence>
<evidence type="ECO:0000256" key="9">
    <source>
        <dbReference type="ARBA" id="ARBA00023014"/>
    </source>
</evidence>
<dbReference type="RefSeq" id="WP_184461013.1">
    <property type="nucleotide sequence ID" value="NZ_JACHHW010000001.1"/>
</dbReference>
<dbReference type="GO" id="GO:0051536">
    <property type="term" value="F:iron-sulfur cluster binding"/>
    <property type="evidence" value="ECO:0007669"/>
    <property type="project" value="UniProtKB-KW"/>
</dbReference>
<dbReference type="PANTHER" id="PTHR42917:SF2">
    <property type="entry name" value="2,4-DIENOYL-COA REDUCTASE [(2E)-ENOYL-COA-PRODUCING]"/>
    <property type="match status" value="1"/>
</dbReference>
<dbReference type="GO" id="GO:0008670">
    <property type="term" value="F:2,4-dienoyl-CoA reductase (NADPH) activity"/>
    <property type="evidence" value="ECO:0007669"/>
    <property type="project" value="UniProtKB-EC"/>
</dbReference>
<comment type="cofactor">
    <cofactor evidence="2">
        <name>[4Fe-4S] cluster</name>
        <dbReference type="ChEBI" id="CHEBI:49883"/>
    </cofactor>
</comment>
<evidence type="ECO:0000313" key="12">
    <source>
        <dbReference type="EMBL" id="MBB5186223.1"/>
    </source>
</evidence>
<protein>
    <submittedName>
        <fullName evidence="12">2,4-dienoyl-CoA reductase (NADPH2)</fullName>
        <ecNumber evidence="12">1.3.1.34</ecNumber>
    </submittedName>
</protein>
<evidence type="ECO:0000256" key="1">
    <source>
        <dbReference type="ARBA" id="ARBA00001917"/>
    </source>
</evidence>
<name>A0A840R0S6_9GAMM</name>
<dbReference type="CDD" id="cd02803">
    <property type="entry name" value="OYE_like_FMN_family"/>
    <property type="match status" value="1"/>
</dbReference>
<feature type="domain" description="NADH:flavin oxidoreductase/NADH oxidase N-terminal" evidence="10">
    <location>
        <begin position="20"/>
        <end position="370"/>
    </location>
</feature>
<keyword evidence="7 12" id="KW-0560">Oxidoreductase</keyword>
<evidence type="ECO:0000256" key="4">
    <source>
        <dbReference type="ARBA" id="ARBA00022630"/>
    </source>
</evidence>
<dbReference type="EMBL" id="JACHHW010000001">
    <property type="protein sequence ID" value="MBB5186223.1"/>
    <property type="molecule type" value="Genomic_DNA"/>
</dbReference>
<proteinExistence type="inferred from homology"/>
<dbReference type="InterPro" id="IPR013785">
    <property type="entry name" value="Aldolase_TIM"/>
</dbReference>
<evidence type="ECO:0000259" key="11">
    <source>
        <dbReference type="Pfam" id="PF07992"/>
    </source>
</evidence>
<keyword evidence="13" id="KW-1185">Reference proteome</keyword>
<comment type="caution">
    <text evidence="12">The sequence shown here is derived from an EMBL/GenBank/DDBJ whole genome shotgun (WGS) entry which is preliminary data.</text>
</comment>
<dbReference type="InterPro" id="IPR023753">
    <property type="entry name" value="FAD/NAD-binding_dom"/>
</dbReference>
<evidence type="ECO:0000256" key="7">
    <source>
        <dbReference type="ARBA" id="ARBA00023002"/>
    </source>
</evidence>
<comment type="cofactor">
    <cofactor evidence="1">
        <name>FMN</name>
        <dbReference type="ChEBI" id="CHEBI:58210"/>
    </cofactor>
</comment>
<keyword evidence="5" id="KW-0288">FMN</keyword>
<dbReference type="SUPFAM" id="SSF51905">
    <property type="entry name" value="FAD/NAD(P)-binding domain"/>
    <property type="match status" value="1"/>
</dbReference>
<evidence type="ECO:0000256" key="2">
    <source>
        <dbReference type="ARBA" id="ARBA00001966"/>
    </source>
</evidence>
<dbReference type="PANTHER" id="PTHR42917">
    <property type="entry name" value="2,4-DIENOYL-COA REDUCTASE"/>
    <property type="match status" value="1"/>
</dbReference>
<keyword evidence="9" id="KW-0411">Iron-sulfur</keyword>
<evidence type="ECO:0000256" key="3">
    <source>
        <dbReference type="ARBA" id="ARBA00011048"/>
    </source>
</evidence>